<evidence type="ECO:0000313" key="2">
    <source>
        <dbReference type="EMBL" id="CAD7084791.1"/>
    </source>
</evidence>
<dbReference type="InParanoid" id="A0A7R8UPZ6"/>
<keyword evidence="3" id="KW-1185">Reference proteome</keyword>
<sequence>MAIKPEPRAPYENNKTTNLKDIRGQRPPLETLMVRLNTTHNGGRSRSYYDVNLKSKILTGESEKLWRKRITRRSGKCCKTGTATRLQVPALVSILNQATPATFVRVIIWKNFTIPEGNVFWD</sequence>
<accession>A0A7R8UPZ6</accession>
<gene>
    <name evidence="2" type="ORF">HERILL_LOCUS7668</name>
</gene>
<evidence type="ECO:0000256" key="1">
    <source>
        <dbReference type="SAM" id="MobiDB-lite"/>
    </source>
</evidence>
<dbReference type="EMBL" id="LR899011">
    <property type="protein sequence ID" value="CAD7084791.1"/>
    <property type="molecule type" value="Genomic_DNA"/>
</dbReference>
<feature type="region of interest" description="Disordered" evidence="1">
    <location>
        <begin position="1"/>
        <end position="22"/>
    </location>
</feature>
<name>A0A7R8UPZ6_HERIL</name>
<proteinExistence type="predicted"/>
<evidence type="ECO:0000313" key="3">
    <source>
        <dbReference type="Proteomes" id="UP000594454"/>
    </source>
</evidence>
<organism evidence="2 3">
    <name type="scientific">Hermetia illucens</name>
    <name type="common">Black soldier fly</name>
    <dbReference type="NCBI Taxonomy" id="343691"/>
    <lineage>
        <taxon>Eukaryota</taxon>
        <taxon>Metazoa</taxon>
        <taxon>Ecdysozoa</taxon>
        <taxon>Arthropoda</taxon>
        <taxon>Hexapoda</taxon>
        <taxon>Insecta</taxon>
        <taxon>Pterygota</taxon>
        <taxon>Neoptera</taxon>
        <taxon>Endopterygota</taxon>
        <taxon>Diptera</taxon>
        <taxon>Brachycera</taxon>
        <taxon>Stratiomyomorpha</taxon>
        <taxon>Stratiomyidae</taxon>
        <taxon>Hermetiinae</taxon>
        <taxon>Hermetia</taxon>
    </lineage>
</organism>
<dbReference type="AlphaFoldDB" id="A0A7R8UPZ6"/>
<reference evidence="2 3" key="1">
    <citation type="submission" date="2020-11" db="EMBL/GenBank/DDBJ databases">
        <authorList>
            <person name="Wallbank WR R."/>
            <person name="Pardo Diaz C."/>
            <person name="Kozak K."/>
            <person name="Martin S."/>
            <person name="Jiggins C."/>
            <person name="Moest M."/>
            <person name="Warren A I."/>
            <person name="Generalovic N T."/>
            <person name="Byers J.R.P. K."/>
            <person name="Montejo-Kovacevich G."/>
            <person name="Yen C E."/>
        </authorList>
    </citation>
    <scope>NUCLEOTIDE SEQUENCE [LARGE SCALE GENOMIC DNA]</scope>
</reference>
<dbReference type="Proteomes" id="UP000594454">
    <property type="component" value="Chromosome 3"/>
</dbReference>
<protein>
    <submittedName>
        <fullName evidence="2">Uncharacterized protein</fullName>
    </submittedName>
</protein>